<feature type="domain" description="BIG2" evidence="3">
    <location>
        <begin position="772"/>
        <end position="849"/>
    </location>
</feature>
<protein>
    <submittedName>
        <fullName evidence="4">Leucine-rich repeat protein</fullName>
    </submittedName>
</protein>
<dbReference type="InterPro" id="IPR003343">
    <property type="entry name" value="Big_2"/>
</dbReference>
<dbReference type="Gene3D" id="3.80.10.10">
    <property type="entry name" value="Ribonuclease Inhibitor"/>
    <property type="match status" value="2"/>
</dbReference>
<feature type="domain" description="BIG2" evidence="3">
    <location>
        <begin position="600"/>
        <end position="678"/>
    </location>
</feature>
<keyword evidence="2" id="KW-0732">Signal</keyword>
<feature type="signal peptide" evidence="2">
    <location>
        <begin position="1"/>
        <end position="19"/>
    </location>
</feature>
<comment type="caution">
    <text evidence="4">The sequence shown here is derived from an EMBL/GenBank/DDBJ whole genome shotgun (WGS) entry which is preliminary data.</text>
</comment>
<dbReference type="SUPFAM" id="SSF49373">
    <property type="entry name" value="Invasin/intimin cell-adhesion fragments"/>
    <property type="match status" value="5"/>
</dbReference>
<dbReference type="Proteomes" id="UP000823896">
    <property type="component" value="Unassembled WGS sequence"/>
</dbReference>
<keyword evidence="1" id="KW-0175">Coiled coil</keyword>
<name>A0A9D2SWS2_9FIRM</name>
<evidence type="ECO:0000259" key="3">
    <source>
        <dbReference type="SMART" id="SM00635"/>
    </source>
</evidence>
<feature type="chain" id="PRO_5039067051" evidence="2">
    <location>
        <begin position="20"/>
        <end position="1205"/>
    </location>
</feature>
<dbReference type="Pfam" id="PF02368">
    <property type="entry name" value="Big_2"/>
    <property type="match status" value="5"/>
</dbReference>
<dbReference type="SMART" id="SM00635">
    <property type="entry name" value="BID_2"/>
    <property type="match status" value="5"/>
</dbReference>
<feature type="domain" description="BIG2" evidence="3">
    <location>
        <begin position="432"/>
        <end position="509"/>
    </location>
</feature>
<dbReference type="Pfam" id="PF07554">
    <property type="entry name" value="FIVAR"/>
    <property type="match status" value="4"/>
</dbReference>
<sequence length="1205" mass="127501">MKRLFKIMLCLMVILSGMAITTSVTTTPVIAKTTGDYSYTENGDGTVTITNYGGSEKELAIPDTLDGMNVTAIGYAAFAECQSLESVIIPETVSRLQDYAFSQCRSLKSAQLPESIVSLGRGVFKNCILLEEVNIPTSLSAVAQEMFAGCTSLTEIEIPQTIRSIGDSAFSGCSGLTQITLPDNVTSLGSAAFRSCVNLERINLSPRLTTIGNNAFADCYELDSIDLPHTVRQIGQSAFMNCINLTQITLPESITNLGYSIFSGCSALSQVNLPDNLQSIPDSAFSACSSLRSIDLPESVTSIGVSAFAACVSLEEIVLPDSVTSLGNGVFSDCESLIRVELSDDIEAIPSEAFRYCDNLQSVVVPSGVSEVGNNAFADCAALEAVFLPASIAREDFGSTVFYNSPNVTLYVLNGSGAYSYAVNAGQKYVVLGDEITIEAKQITLQAGESRELTVMRRNYTVVDNASLQWHSDDEEVATVENGVITAHNGGDAIISAETSTGARAQITVHVDDRELPITAIELNKDELALNVNGHEGLTATIVPTNTTDDTLLRWSSEDPSVAIVNATGDVMAKGPGTTTITVTAENGVSASCEVTVSSPITSIRLSQTRVTIEAGTSQQLRAMIEPVNTTDDTTLTWTSTVPSVATVDEEGNVYAHAEGYAIIRARAINGEDAVCTVEVVETQEAPITGVSLDQENVTLTEGENTTLNATITPSDTTDDRTLIWSSDAPEVAVVNGGVVTAIAPGIATITVTTSNGLSDSCVITVEPKAIAIDSVSLDHSELTLKAGLSAELIATINPSDTTMSKALTWESSNADVAVVEDGVVKAIAQGNALISVTTVNGKRAECTVHVFEVALDALNETIDRAQGHAAEDYTASSYAQLSSALSKAITVAEDINATQDDVDAAQQELEAAIGQLVQRADMSSIEMLTVMVDEARQQQENYTEAEFADMAQAIMNAEAILTKDVAEISEAEVTAAIAALDTAEAALDVIDAQKALTEAIADAQTILDGDTSVYEPEGVEALRSAVSNAQALADAGSEDIEALNNAAAAVREAIGGLQLKEPEAEADKSFLQLFYDAVKDTAGNGYTSESYEAFVAALQQAADALKDEGASQAEVNAAADELIAAYSSLEREAQIDYSAIDFEIEFAQSMLANETEYYASDMENVRAMVETAQSLRNANAAQDEVDQMVKAMRELRLSIRKRPQ</sequence>
<evidence type="ECO:0000313" key="4">
    <source>
        <dbReference type="EMBL" id="HJC37259.1"/>
    </source>
</evidence>
<dbReference type="EMBL" id="DWWM01000056">
    <property type="protein sequence ID" value="HJC37259.1"/>
    <property type="molecule type" value="Genomic_DNA"/>
</dbReference>
<accession>A0A9D2SWS2</accession>
<evidence type="ECO:0000256" key="2">
    <source>
        <dbReference type="SAM" id="SignalP"/>
    </source>
</evidence>
<dbReference type="Pfam" id="PF13306">
    <property type="entry name" value="LRR_5"/>
    <property type="match status" value="1"/>
</dbReference>
<reference evidence="4" key="2">
    <citation type="submission" date="2021-04" db="EMBL/GenBank/DDBJ databases">
        <authorList>
            <person name="Gilroy R."/>
        </authorList>
    </citation>
    <scope>NUCLEOTIDE SEQUENCE</scope>
    <source>
        <strain evidence="4">CHK187-11901</strain>
    </source>
</reference>
<evidence type="ECO:0000256" key="1">
    <source>
        <dbReference type="SAM" id="Coils"/>
    </source>
</evidence>
<gene>
    <name evidence="4" type="ORF">H9702_09065</name>
</gene>
<dbReference type="Gene3D" id="3.40.50.12480">
    <property type="match status" value="1"/>
</dbReference>
<feature type="domain" description="BIG2" evidence="3">
    <location>
        <begin position="517"/>
        <end position="594"/>
    </location>
</feature>
<dbReference type="InterPro" id="IPR032675">
    <property type="entry name" value="LRR_dom_sf"/>
</dbReference>
<feature type="coiled-coil region" evidence="1">
    <location>
        <begin position="896"/>
        <end position="946"/>
    </location>
</feature>
<feature type="domain" description="BIG2" evidence="3">
    <location>
        <begin position="687"/>
        <end position="764"/>
    </location>
</feature>
<dbReference type="Gene3D" id="1.20.1270.70">
    <property type="entry name" value="Designed single chain three-helix bundle"/>
    <property type="match status" value="2"/>
</dbReference>
<dbReference type="AlphaFoldDB" id="A0A9D2SWS2"/>
<proteinExistence type="predicted"/>
<dbReference type="InterPro" id="IPR053139">
    <property type="entry name" value="Surface_bspA-like"/>
</dbReference>
<dbReference type="SUPFAM" id="SSF52058">
    <property type="entry name" value="L domain-like"/>
    <property type="match status" value="1"/>
</dbReference>
<dbReference type="Gene3D" id="2.60.40.1080">
    <property type="match status" value="5"/>
</dbReference>
<evidence type="ECO:0000313" key="5">
    <source>
        <dbReference type="Proteomes" id="UP000823896"/>
    </source>
</evidence>
<dbReference type="Gene3D" id="1.20.1270.90">
    <property type="entry name" value="AF1782-like"/>
    <property type="match status" value="1"/>
</dbReference>
<organism evidence="4 5">
    <name type="scientific">Candidatus Merdibacter merdavium</name>
    <dbReference type="NCBI Taxonomy" id="2838692"/>
    <lineage>
        <taxon>Bacteria</taxon>
        <taxon>Bacillati</taxon>
        <taxon>Bacillota</taxon>
        <taxon>Erysipelotrichia</taxon>
        <taxon>Erysipelotrichales</taxon>
        <taxon>Erysipelotrichaceae</taxon>
        <taxon>Merdibacter</taxon>
    </lineage>
</organism>
<dbReference type="PANTHER" id="PTHR45661:SF3">
    <property type="entry name" value="IG-LIKE DOMAIN-CONTAINING PROTEIN"/>
    <property type="match status" value="1"/>
</dbReference>
<reference evidence="4" key="1">
    <citation type="journal article" date="2021" name="PeerJ">
        <title>Extensive microbial diversity within the chicken gut microbiome revealed by metagenomics and culture.</title>
        <authorList>
            <person name="Gilroy R."/>
            <person name="Ravi A."/>
            <person name="Getino M."/>
            <person name="Pursley I."/>
            <person name="Horton D.L."/>
            <person name="Alikhan N.F."/>
            <person name="Baker D."/>
            <person name="Gharbi K."/>
            <person name="Hall N."/>
            <person name="Watson M."/>
            <person name="Adriaenssens E.M."/>
            <person name="Foster-Nyarko E."/>
            <person name="Jarju S."/>
            <person name="Secka A."/>
            <person name="Antonio M."/>
            <person name="Oren A."/>
            <person name="Chaudhuri R.R."/>
            <person name="La Ragione R."/>
            <person name="Hildebrand F."/>
            <person name="Pallen M.J."/>
        </authorList>
    </citation>
    <scope>NUCLEOTIDE SEQUENCE</scope>
    <source>
        <strain evidence="4">CHK187-11901</strain>
    </source>
</reference>
<dbReference type="PANTHER" id="PTHR45661">
    <property type="entry name" value="SURFACE ANTIGEN"/>
    <property type="match status" value="1"/>
</dbReference>
<dbReference type="InterPro" id="IPR008964">
    <property type="entry name" value="Invasin/intimin_cell_adhesion"/>
</dbReference>
<dbReference type="InterPro" id="IPR026906">
    <property type="entry name" value="LRR_5"/>
</dbReference>